<dbReference type="InterPro" id="IPR009091">
    <property type="entry name" value="RCC1/BLIP-II"/>
</dbReference>
<dbReference type="InterPro" id="IPR051553">
    <property type="entry name" value="Ran_GTPase-activating"/>
</dbReference>
<dbReference type="InParanoid" id="D2V2Y9"/>
<dbReference type="KEGG" id="ngr:NAEGRDRAFT_63164"/>
<sequence length="445" mass="50498">MFTNPNRNRLYEISTSRLREEPKTDSLHYDYVMQARSLYSYCALSNINQPNVKEIRSHETDYVMAIPDFWHNQHSSILFYYPSMDIFSDPVNNSGFLSQTISYTNTKLFAPNERIINKEIKSQKKIILTNMKMYIAEQSDKNLSEGDVNGVELPQLIVGDRVKCVRSNTLAEFFFLLTEMGKVYVYGENCSGVFGLGTDDDMNLSKFTLHGFLSSLPSPVVDIEMGFLFVVVRCKNGDCYGSGYNSYINVGVEGNRGADLTHFTLISKLQGRVKKHACGSFHSLYLTFDNELYGCGLMKDGQLGKVWEDQYNNPDCVNLVRIQFENASHFKSICCSGRSSFALSQNNELLHFGRNDNVKHHSILRKTEDLTFVPLLNAHELIGDFGRKPDEIVDLAVMKGDDLYCGMILCREGIQKGIIEMENCLLRFAVHNDAVTLSDVTLCFE</sequence>
<dbReference type="Pfam" id="PF13540">
    <property type="entry name" value="RCC1_2"/>
    <property type="match status" value="1"/>
</dbReference>
<protein>
    <submittedName>
        <fullName evidence="1">Predicted protein</fullName>
    </submittedName>
</protein>
<proteinExistence type="predicted"/>
<dbReference type="eggNOG" id="KOG1426">
    <property type="taxonomic scope" value="Eukaryota"/>
</dbReference>
<dbReference type="AlphaFoldDB" id="D2V2Y9"/>
<name>D2V2Y9_NAEGR</name>
<evidence type="ECO:0000313" key="1">
    <source>
        <dbReference type="EMBL" id="EFC48690.1"/>
    </source>
</evidence>
<accession>D2V2Y9</accession>
<dbReference type="PANTHER" id="PTHR45982">
    <property type="entry name" value="REGULATOR OF CHROMOSOME CONDENSATION"/>
    <property type="match status" value="1"/>
</dbReference>
<gene>
    <name evidence="1" type="ORF">NAEGRDRAFT_63164</name>
</gene>
<dbReference type="PANTHER" id="PTHR45982:SF1">
    <property type="entry name" value="REGULATOR OF CHROMOSOME CONDENSATION"/>
    <property type="match status" value="1"/>
</dbReference>
<evidence type="ECO:0000313" key="2">
    <source>
        <dbReference type="Proteomes" id="UP000006671"/>
    </source>
</evidence>
<dbReference type="RefSeq" id="XP_002681434.1">
    <property type="nucleotide sequence ID" value="XM_002681388.1"/>
</dbReference>
<keyword evidence="2" id="KW-1185">Reference proteome</keyword>
<dbReference type="Gene3D" id="2.130.10.30">
    <property type="entry name" value="Regulator of chromosome condensation 1/beta-lactamase-inhibitor protein II"/>
    <property type="match status" value="1"/>
</dbReference>
<dbReference type="GeneID" id="8861522"/>
<dbReference type="VEuPathDB" id="AmoebaDB:NAEGRDRAFT_63164"/>
<dbReference type="OrthoDB" id="61110at2759"/>
<dbReference type="SUPFAM" id="SSF50985">
    <property type="entry name" value="RCC1/BLIP-II"/>
    <property type="match status" value="1"/>
</dbReference>
<organism evidence="2">
    <name type="scientific">Naegleria gruberi</name>
    <name type="common">Amoeba</name>
    <dbReference type="NCBI Taxonomy" id="5762"/>
    <lineage>
        <taxon>Eukaryota</taxon>
        <taxon>Discoba</taxon>
        <taxon>Heterolobosea</taxon>
        <taxon>Tetramitia</taxon>
        <taxon>Eutetramitia</taxon>
        <taxon>Vahlkampfiidae</taxon>
        <taxon>Naegleria</taxon>
    </lineage>
</organism>
<reference evidence="1 2" key="1">
    <citation type="journal article" date="2010" name="Cell">
        <title>The genome of Naegleria gruberi illuminates early eukaryotic versatility.</title>
        <authorList>
            <person name="Fritz-Laylin L.K."/>
            <person name="Prochnik S.E."/>
            <person name="Ginger M.L."/>
            <person name="Dacks J.B."/>
            <person name="Carpenter M.L."/>
            <person name="Field M.C."/>
            <person name="Kuo A."/>
            <person name="Paredez A."/>
            <person name="Chapman J."/>
            <person name="Pham J."/>
            <person name="Shu S."/>
            <person name="Neupane R."/>
            <person name="Cipriano M."/>
            <person name="Mancuso J."/>
            <person name="Tu H."/>
            <person name="Salamov A."/>
            <person name="Lindquist E."/>
            <person name="Shapiro H."/>
            <person name="Lucas S."/>
            <person name="Grigoriev I.V."/>
            <person name="Cande W.Z."/>
            <person name="Fulton C."/>
            <person name="Rokhsar D.S."/>
            <person name="Dawson S.C."/>
        </authorList>
    </citation>
    <scope>NUCLEOTIDE SEQUENCE [LARGE SCALE GENOMIC DNA]</scope>
    <source>
        <strain evidence="1 2">NEG-M</strain>
    </source>
</reference>
<dbReference type="Proteomes" id="UP000006671">
    <property type="component" value="Unassembled WGS sequence"/>
</dbReference>
<dbReference type="EMBL" id="GG738850">
    <property type="protein sequence ID" value="EFC48690.1"/>
    <property type="molecule type" value="Genomic_DNA"/>
</dbReference>